<dbReference type="GO" id="GO:0003747">
    <property type="term" value="F:translation release factor activity"/>
    <property type="evidence" value="ECO:0007669"/>
    <property type="project" value="InterPro"/>
</dbReference>
<evidence type="ECO:0000256" key="2">
    <source>
        <dbReference type="ARBA" id="ARBA00010835"/>
    </source>
</evidence>
<comment type="similarity">
    <text evidence="2">Belongs to the prokaryotic/mitochondrial release factor family.</text>
</comment>
<dbReference type="EMBL" id="SKBN01000135">
    <property type="protein sequence ID" value="TGJ82273.1"/>
    <property type="molecule type" value="Genomic_DNA"/>
</dbReference>
<evidence type="ECO:0000313" key="8">
    <source>
        <dbReference type="Proteomes" id="UP000297716"/>
    </source>
</evidence>
<dbReference type="Proteomes" id="UP000297716">
    <property type="component" value="Unassembled WGS sequence"/>
</dbReference>
<evidence type="ECO:0000256" key="5">
    <source>
        <dbReference type="SAM" id="MobiDB-lite"/>
    </source>
</evidence>
<evidence type="ECO:0000259" key="6">
    <source>
        <dbReference type="Pfam" id="PF00472"/>
    </source>
</evidence>
<dbReference type="InterPro" id="IPR045853">
    <property type="entry name" value="Pep_chain_release_fac_I_sf"/>
</dbReference>
<keyword evidence="8" id="KW-1185">Reference proteome</keyword>
<protein>
    <recommendedName>
        <fullName evidence="6">Prokaryotic-type class I peptide chain release factors domain-containing protein</fullName>
    </recommendedName>
</protein>
<feature type="region of interest" description="Disordered" evidence="5">
    <location>
        <begin position="50"/>
        <end position="99"/>
    </location>
</feature>
<dbReference type="OrthoDB" id="277888at2759"/>
<dbReference type="PANTHER" id="PTHR46203:SF1">
    <property type="entry name" value="MITOCHONDRIAL TRANSLATION RELEASE FACTOR IN RESCUE"/>
    <property type="match status" value="1"/>
</dbReference>
<evidence type="ECO:0000313" key="7">
    <source>
        <dbReference type="EMBL" id="TGJ82273.1"/>
    </source>
</evidence>
<reference evidence="7 8" key="1">
    <citation type="submission" date="2019-03" db="EMBL/GenBank/DDBJ databases">
        <title>Draft genome sequence of Xylaria hypoxylon DSM 108379, a ubiquitous saprotrophic-parasitic fungi on hardwood.</title>
        <authorList>
            <person name="Buettner E."/>
            <person name="Leonhardt S."/>
            <person name="Gebauer A.M."/>
            <person name="Liers C."/>
            <person name="Hofrichter M."/>
            <person name="Kellner H."/>
        </authorList>
    </citation>
    <scope>NUCLEOTIDE SEQUENCE [LARGE SCALE GENOMIC DNA]</scope>
    <source>
        <strain evidence="7 8">DSM 108379</strain>
    </source>
</reference>
<dbReference type="Gene3D" id="3.30.160.20">
    <property type="match status" value="1"/>
</dbReference>
<dbReference type="AlphaFoldDB" id="A0A4Z0YV18"/>
<name>A0A4Z0YV18_9PEZI</name>
<evidence type="ECO:0000256" key="1">
    <source>
        <dbReference type="ARBA" id="ARBA00004173"/>
    </source>
</evidence>
<comment type="caution">
    <text evidence="7">The sequence shown here is derived from an EMBL/GenBank/DDBJ whole genome shotgun (WGS) entry which is preliminary data.</text>
</comment>
<feature type="domain" description="Prokaryotic-type class I peptide chain release factors" evidence="6">
    <location>
        <begin position="76"/>
        <end position="181"/>
    </location>
</feature>
<dbReference type="FunFam" id="3.30.160.20:FF:000065">
    <property type="entry name" value="Peptidyl-tRNA hydrolase domain protein"/>
    <property type="match status" value="1"/>
</dbReference>
<feature type="compositionally biased region" description="Acidic residues" evidence="5">
    <location>
        <begin position="193"/>
        <end position="204"/>
    </location>
</feature>
<dbReference type="SUPFAM" id="SSF75620">
    <property type="entry name" value="Release factor"/>
    <property type="match status" value="1"/>
</dbReference>
<accession>A0A4Z0YV18</accession>
<keyword evidence="3" id="KW-0809">Transit peptide</keyword>
<dbReference type="InterPro" id="IPR000352">
    <property type="entry name" value="Pep_chain_release_fac_I"/>
</dbReference>
<evidence type="ECO:0000256" key="3">
    <source>
        <dbReference type="ARBA" id="ARBA00022946"/>
    </source>
</evidence>
<dbReference type="PANTHER" id="PTHR46203">
    <property type="entry name" value="PROBABLE PEPTIDE CHAIN RELEASE FACTOR C12ORF65"/>
    <property type="match status" value="1"/>
</dbReference>
<feature type="compositionally biased region" description="Basic residues" evidence="5">
    <location>
        <begin position="164"/>
        <end position="180"/>
    </location>
</feature>
<evidence type="ECO:0000256" key="4">
    <source>
        <dbReference type="ARBA" id="ARBA00023128"/>
    </source>
</evidence>
<dbReference type="GO" id="GO:0005739">
    <property type="term" value="C:mitochondrion"/>
    <property type="evidence" value="ECO:0007669"/>
    <property type="project" value="UniProtKB-SubCell"/>
</dbReference>
<feature type="compositionally biased region" description="Basic and acidic residues" evidence="5">
    <location>
        <begin position="206"/>
        <end position="226"/>
    </location>
</feature>
<sequence length="235" mass="26131">MTSKLLLRIAYTCKTAISNRHVTPILPPSSRKHTWKGTLSLNPSFSFQHRDFSNTNNPPLLKIGSTNLPPRPKSPPEEEIEESFLKGSGPGGQKIPTNLPPALLQNKTSSAVQLKHIPTGFVVKCQATRSRSQNRTIARQLLADKVDDLVRGNESRSSVVGEFKRKKKASSAKKSRRKYRKLDEEKGAATGEALEEENSDDAFDVELPKEGNETDRDEATLDKATLDRTQQQTKI</sequence>
<gene>
    <name evidence="7" type="ORF">E0Z10_g6512</name>
</gene>
<organism evidence="7 8">
    <name type="scientific">Xylaria hypoxylon</name>
    <dbReference type="NCBI Taxonomy" id="37992"/>
    <lineage>
        <taxon>Eukaryota</taxon>
        <taxon>Fungi</taxon>
        <taxon>Dikarya</taxon>
        <taxon>Ascomycota</taxon>
        <taxon>Pezizomycotina</taxon>
        <taxon>Sordariomycetes</taxon>
        <taxon>Xylariomycetidae</taxon>
        <taxon>Xylariales</taxon>
        <taxon>Xylariaceae</taxon>
        <taxon>Xylaria</taxon>
    </lineage>
</organism>
<proteinExistence type="inferred from homology"/>
<dbReference type="STRING" id="37992.A0A4Z0YV18"/>
<dbReference type="GO" id="GO:0032543">
    <property type="term" value="P:mitochondrial translation"/>
    <property type="evidence" value="ECO:0007669"/>
    <property type="project" value="UniProtKB-ARBA"/>
</dbReference>
<feature type="region of interest" description="Disordered" evidence="5">
    <location>
        <begin position="161"/>
        <end position="235"/>
    </location>
</feature>
<keyword evidence="4" id="KW-0496">Mitochondrion</keyword>
<comment type="subcellular location">
    <subcellularLocation>
        <location evidence="1">Mitochondrion</location>
    </subcellularLocation>
</comment>
<dbReference type="Pfam" id="PF00472">
    <property type="entry name" value="RF-1"/>
    <property type="match status" value="1"/>
</dbReference>
<dbReference type="InterPro" id="IPR052405">
    <property type="entry name" value="Mito_Transl_Release_Factor"/>
</dbReference>
<feature type="compositionally biased region" description="Polar residues" evidence="5">
    <location>
        <begin position="50"/>
        <end position="68"/>
    </location>
</feature>